<dbReference type="EC" id="3.1.2.-" evidence="1"/>
<dbReference type="GO" id="GO:0016787">
    <property type="term" value="F:hydrolase activity"/>
    <property type="evidence" value="ECO:0007669"/>
    <property type="project" value="UniProtKB-KW"/>
</dbReference>
<dbReference type="EMBL" id="JBHRXV010000009">
    <property type="protein sequence ID" value="MFC3712903.1"/>
    <property type="molecule type" value="Genomic_DNA"/>
</dbReference>
<dbReference type="Gene3D" id="3.10.129.10">
    <property type="entry name" value="Hotdog Thioesterase"/>
    <property type="match status" value="1"/>
</dbReference>
<dbReference type="RefSeq" id="WP_380860700.1">
    <property type="nucleotide sequence ID" value="NZ_JBHRXV010000009.1"/>
</dbReference>
<proteinExistence type="predicted"/>
<comment type="caution">
    <text evidence="1">The sequence shown here is derived from an EMBL/GenBank/DDBJ whole genome shotgun (WGS) entry which is preliminary data.</text>
</comment>
<accession>A0ABV7XCC8</accession>
<dbReference type="InterPro" id="IPR029069">
    <property type="entry name" value="HotDog_dom_sf"/>
</dbReference>
<organism evidence="1 2">
    <name type="scientific">Sphingoaurantiacus capsulatus</name>
    <dbReference type="NCBI Taxonomy" id="1771310"/>
    <lineage>
        <taxon>Bacteria</taxon>
        <taxon>Pseudomonadati</taxon>
        <taxon>Pseudomonadota</taxon>
        <taxon>Alphaproteobacteria</taxon>
        <taxon>Sphingomonadales</taxon>
        <taxon>Sphingosinicellaceae</taxon>
        <taxon>Sphingoaurantiacus</taxon>
    </lineage>
</organism>
<dbReference type="SUPFAM" id="SSF54637">
    <property type="entry name" value="Thioesterase/thiol ester dehydrase-isomerase"/>
    <property type="match status" value="1"/>
</dbReference>
<reference evidence="2" key="1">
    <citation type="journal article" date="2019" name="Int. J. Syst. Evol. Microbiol.">
        <title>The Global Catalogue of Microorganisms (GCM) 10K type strain sequencing project: providing services to taxonomists for standard genome sequencing and annotation.</title>
        <authorList>
            <consortium name="The Broad Institute Genomics Platform"/>
            <consortium name="The Broad Institute Genome Sequencing Center for Infectious Disease"/>
            <person name="Wu L."/>
            <person name="Ma J."/>
        </authorList>
    </citation>
    <scope>NUCLEOTIDE SEQUENCE [LARGE SCALE GENOMIC DNA]</scope>
    <source>
        <strain evidence="2">KCTC 42644</strain>
    </source>
</reference>
<sequence>MPAFVQEKLIRFQHCDPAGLIFYPKAFELGGEVIEDWFTCFAGRTPHAFHAVEHKSLPTVKTTCEFFGQIHVSDLLSYELVVEEIGQSSVNVAITASKDGQPRYRMSSTLVQVGRKSDGRYGALAFADDMREALERYRRQPAEASGEGA</sequence>
<dbReference type="Proteomes" id="UP001595615">
    <property type="component" value="Unassembled WGS sequence"/>
</dbReference>
<name>A0ABV7XCC8_9SPHN</name>
<evidence type="ECO:0000313" key="2">
    <source>
        <dbReference type="Proteomes" id="UP001595615"/>
    </source>
</evidence>
<gene>
    <name evidence="1" type="ORF">ACFOMD_09995</name>
</gene>
<keyword evidence="1" id="KW-0378">Hydrolase</keyword>
<evidence type="ECO:0000313" key="1">
    <source>
        <dbReference type="EMBL" id="MFC3712903.1"/>
    </source>
</evidence>
<keyword evidence="2" id="KW-1185">Reference proteome</keyword>
<protein>
    <submittedName>
        <fullName evidence="1">Acyl-CoA thioesterase</fullName>
        <ecNumber evidence="1">3.1.2.-</ecNumber>
    </submittedName>
</protein>